<keyword evidence="13" id="KW-0325">Glycoprotein</keyword>
<reference evidence="19" key="1">
    <citation type="submission" date="2025-08" db="UniProtKB">
        <authorList>
            <consortium name="Ensembl"/>
        </authorList>
    </citation>
    <scope>IDENTIFICATION</scope>
</reference>
<keyword evidence="3 15" id="KW-0399">Innate immunity</keyword>
<organism evidence="19 20">
    <name type="scientific">Fundulus heteroclitus</name>
    <name type="common">Killifish</name>
    <name type="synonym">Mummichog</name>
    <dbReference type="NCBI Taxonomy" id="8078"/>
    <lineage>
        <taxon>Eukaryota</taxon>
        <taxon>Metazoa</taxon>
        <taxon>Chordata</taxon>
        <taxon>Craniata</taxon>
        <taxon>Vertebrata</taxon>
        <taxon>Euteleostomi</taxon>
        <taxon>Actinopterygii</taxon>
        <taxon>Neopterygii</taxon>
        <taxon>Teleostei</taxon>
        <taxon>Neoteleostei</taxon>
        <taxon>Acanthomorphata</taxon>
        <taxon>Ovalentaria</taxon>
        <taxon>Atherinomorphae</taxon>
        <taxon>Cyprinodontiformes</taxon>
        <taxon>Fundulidae</taxon>
        <taxon>Fundulus</taxon>
    </lineage>
</organism>
<evidence type="ECO:0000256" key="5">
    <source>
        <dbReference type="ARBA" id="ARBA00022692"/>
    </source>
</evidence>
<dbReference type="Ensembl" id="ENSFHET00000029891.1">
    <property type="protein sequence ID" value="ENSFHEP00000020388.1"/>
    <property type="gene ID" value="ENSFHEG00000022307.1"/>
</dbReference>
<dbReference type="Gene3D" id="3.40.50.10140">
    <property type="entry name" value="Toll/interleukin-1 receptor homology (TIR) domain"/>
    <property type="match status" value="1"/>
</dbReference>
<keyword evidence="8 15" id="KW-0391">Immunity</keyword>
<sequence>MRPSAAFLWAAAILVVPQMCASCSDGNVDRSSKNLSSVPADLPSTAERVDLSRNHIHQLRTADFKNVGLLRFLNMSWNGLELIEAETFLDTPLLEDLDLSHNVLRNLSDQRFLLHTGNLRVINLAWNEFLNMTLGREFNVLRKLETLTLGARAISSGDFRNIAMVKLHRLTLSLEEELDYEATSLMDIHAEKIQLDLNGGQITQGDLIADVLLFFEEVEFRNVTGSYEQVRTQLRQRANITTVSISISVFEVDWRDLTELVNAILHTSIANLSASDAAILNPPYADTIITGPSLMESFTVTRGVVKSFFFSQEALYDFFINLPAKHFAIVETSLIHMTCPKNLSPIVELDFSYCTLSDSMFSTIQGQETVECETLSNVEKLSLVGNNLKSLQLVSKRLQNMTSLKHLDLSINAFVYDGSSECSWPKNITFMNLSSGGVTDDVFNCLPQGVKILDLQNNQISVVPSTILKLGNLSSLNLNANRLRDLPPCRIFPQITELLLRSNSLHAPSLRNLGSCSSLKILDASNNPFTCSCPLRHFLRLGVQTESERGLELLNWPEGYYCIYPEDLRDTKLESVWIPEISCSPSLLAATILVPSVILIISVFFLCQRLDAPWYIGMIWQWTRAKHRARVRQLRPEDMVGIEFHAFVSYSQHDEDWVKNFLLLNLEGPGGGLRICHHEKNFVPGKTIMENIITCVEKSRRSVFVLSAHFVKSEWCHYELYFASHQRLSQGSDSIVLVLLEPLPQYLIPSKYYQLKSMMSRHTYLEWPQDKAKHRLFWANLRAALQSNLPSEPVAQTEE</sequence>
<keyword evidence="11" id="KW-0472">Membrane</keyword>
<dbReference type="PROSITE" id="PS50104">
    <property type="entry name" value="TIR"/>
    <property type="match status" value="1"/>
</dbReference>
<keyword evidence="6 17" id="KW-0732">Signal</keyword>
<evidence type="ECO:0000259" key="18">
    <source>
        <dbReference type="PROSITE" id="PS50104"/>
    </source>
</evidence>
<comment type="similarity">
    <text evidence="2 15">Belongs to the Toll-like receptor family.</text>
</comment>
<dbReference type="PROSITE" id="PS51450">
    <property type="entry name" value="LRR"/>
    <property type="match status" value="2"/>
</dbReference>
<evidence type="ECO:0000256" key="7">
    <source>
        <dbReference type="ARBA" id="ARBA00022737"/>
    </source>
</evidence>
<keyword evidence="9" id="KW-1133">Transmembrane helix</keyword>
<dbReference type="SUPFAM" id="SSF52200">
    <property type="entry name" value="Toll/Interleukin receptor TIR domain"/>
    <property type="match status" value="1"/>
</dbReference>
<keyword evidence="10" id="KW-0520">NAD</keyword>
<dbReference type="Pfam" id="PF13855">
    <property type="entry name" value="LRR_8"/>
    <property type="match status" value="1"/>
</dbReference>
<keyword evidence="7" id="KW-0677">Repeat</keyword>
<dbReference type="InterPro" id="IPR000157">
    <property type="entry name" value="TIR_dom"/>
</dbReference>
<evidence type="ECO:0000256" key="9">
    <source>
        <dbReference type="ARBA" id="ARBA00022989"/>
    </source>
</evidence>
<dbReference type="PANTHER" id="PTHR24365">
    <property type="entry name" value="TOLL-LIKE RECEPTOR"/>
    <property type="match status" value="1"/>
</dbReference>
<dbReference type="CTD" id="7096"/>
<comment type="subcellular location">
    <subcellularLocation>
        <location evidence="1">Membrane</location>
        <topology evidence="1">Single-pass type I membrane protein</topology>
    </subcellularLocation>
</comment>
<dbReference type="GO" id="GO:0002224">
    <property type="term" value="P:toll-like receptor signaling pathway"/>
    <property type="evidence" value="ECO:0007669"/>
    <property type="project" value="InterPro"/>
</dbReference>
<dbReference type="Gene3D" id="3.80.10.10">
    <property type="entry name" value="Ribonuclease Inhibitor"/>
    <property type="match status" value="1"/>
</dbReference>
<accession>A0A3Q2Q1N3</accession>
<dbReference type="InterPro" id="IPR017241">
    <property type="entry name" value="Toll-like_receptor"/>
</dbReference>
<keyword evidence="16" id="KW-1015">Disulfide bond</keyword>
<evidence type="ECO:0000256" key="2">
    <source>
        <dbReference type="ARBA" id="ARBA00009634"/>
    </source>
</evidence>
<dbReference type="SMART" id="SM00369">
    <property type="entry name" value="LRR_TYP"/>
    <property type="match status" value="5"/>
</dbReference>
<dbReference type="GO" id="GO:0005886">
    <property type="term" value="C:plasma membrane"/>
    <property type="evidence" value="ECO:0007669"/>
    <property type="project" value="TreeGrafter"/>
</dbReference>
<dbReference type="AlphaFoldDB" id="A0A3Q2Q1N3"/>
<evidence type="ECO:0000256" key="12">
    <source>
        <dbReference type="ARBA" id="ARBA00023170"/>
    </source>
</evidence>
<dbReference type="InterPro" id="IPR001611">
    <property type="entry name" value="Leu-rich_rpt"/>
</dbReference>
<dbReference type="SUPFAM" id="SSF52058">
    <property type="entry name" value="L domain-like"/>
    <property type="match status" value="1"/>
</dbReference>
<dbReference type="Proteomes" id="UP000265000">
    <property type="component" value="Unplaced"/>
</dbReference>
<dbReference type="GO" id="GO:0004888">
    <property type="term" value="F:transmembrane signaling receptor activity"/>
    <property type="evidence" value="ECO:0007669"/>
    <property type="project" value="InterPro"/>
</dbReference>
<dbReference type="FunFam" id="3.80.10.10:FF:000046">
    <property type="entry name" value="Toll-like receptor 2"/>
    <property type="match status" value="1"/>
</dbReference>
<evidence type="ECO:0000256" key="17">
    <source>
        <dbReference type="SAM" id="SignalP"/>
    </source>
</evidence>
<keyword evidence="12 15" id="KW-0675">Receptor</keyword>
<evidence type="ECO:0000313" key="19">
    <source>
        <dbReference type="Ensembl" id="ENSFHEP00000020388.1"/>
    </source>
</evidence>
<dbReference type="GO" id="GO:0045087">
    <property type="term" value="P:innate immune response"/>
    <property type="evidence" value="ECO:0007669"/>
    <property type="project" value="UniProtKB-UniRule"/>
</dbReference>
<keyword evidence="4" id="KW-0433">Leucine-rich repeat</keyword>
<feature type="chain" id="PRO_5018539195" evidence="17">
    <location>
        <begin position="22"/>
        <end position="799"/>
    </location>
</feature>
<evidence type="ECO:0000256" key="8">
    <source>
        <dbReference type="ARBA" id="ARBA00022859"/>
    </source>
</evidence>
<evidence type="ECO:0000256" key="4">
    <source>
        <dbReference type="ARBA" id="ARBA00022614"/>
    </source>
</evidence>
<dbReference type="Pfam" id="PF01582">
    <property type="entry name" value="TIR"/>
    <property type="match status" value="1"/>
</dbReference>
<proteinExistence type="inferred from homology"/>
<evidence type="ECO:0000256" key="10">
    <source>
        <dbReference type="ARBA" id="ARBA00023027"/>
    </source>
</evidence>
<feature type="domain" description="TIR" evidence="18">
    <location>
        <begin position="642"/>
        <end position="785"/>
    </location>
</feature>
<evidence type="ECO:0000256" key="13">
    <source>
        <dbReference type="ARBA" id="ARBA00023180"/>
    </source>
</evidence>
<keyword evidence="14 15" id="KW-0395">Inflammatory response</keyword>
<evidence type="ECO:0000256" key="6">
    <source>
        <dbReference type="ARBA" id="ARBA00022729"/>
    </source>
</evidence>
<dbReference type="PRINTS" id="PR01537">
    <property type="entry name" value="INTRLKN1R1F"/>
</dbReference>
<feature type="disulfide bond" evidence="16">
    <location>
        <begin position="422"/>
        <end position="445"/>
    </location>
</feature>
<dbReference type="PIRSF" id="PIRSF037595">
    <property type="entry name" value="Toll-like_receptor"/>
    <property type="match status" value="1"/>
</dbReference>
<dbReference type="PANTHER" id="PTHR24365:SF422">
    <property type="entry name" value="TOLL-LIKE RECEPTOR 6"/>
    <property type="match status" value="1"/>
</dbReference>
<dbReference type="InterPro" id="IPR003591">
    <property type="entry name" value="Leu-rich_rpt_typical-subtyp"/>
</dbReference>
<name>A0A3Q2Q1N3_FUNHE</name>
<feature type="signal peptide" evidence="17">
    <location>
        <begin position="1"/>
        <end position="21"/>
    </location>
</feature>
<evidence type="ECO:0000256" key="1">
    <source>
        <dbReference type="ARBA" id="ARBA00004479"/>
    </source>
</evidence>
<evidence type="ECO:0000313" key="20">
    <source>
        <dbReference type="Proteomes" id="UP000265000"/>
    </source>
</evidence>
<evidence type="ECO:0000256" key="11">
    <source>
        <dbReference type="ARBA" id="ARBA00023136"/>
    </source>
</evidence>
<dbReference type="GO" id="GO:0006954">
    <property type="term" value="P:inflammatory response"/>
    <property type="evidence" value="ECO:0007669"/>
    <property type="project" value="UniProtKB-UniRule"/>
</dbReference>
<dbReference type="GeneID" id="105939855"/>
<dbReference type="STRING" id="8078.ENSFHEP00000020388"/>
<dbReference type="InterPro" id="IPR035897">
    <property type="entry name" value="Toll_tir_struct_dom_sf"/>
</dbReference>
<reference evidence="19" key="2">
    <citation type="submission" date="2025-09" db="UniProtKB">
        <authorList>
            <consortium name="Ensembl"/>
        </authorList>
    </citation>
    <scope>IDENTIFICATION</scope>
</reference>
<keyword evidence="5" id="KW-0812">Transmembrane</keyword>
<evidence type="ECO:0000256" key="16">
    <source>
        <dbReference type="PIRSR" id="PIRSR037595-2"/>
    </source>
</evidence>
<evidence type="ECO:0000256" key="3">
    <source>
        <dbReference type="ARBA" id="ARBA00022588"/>
    </source>
</evidence>
<dbReference type="InterPro" id="IPR032675">
    <property type="entry name" value="LRR_dom_sf"/>
</dbReference>
<evidence type="ECO:0000256" key="15">
    <source>
        <dbReference type="PIRNR" id="PIRNR037595"/>
    </source>
</evidence>
<dbReference type="GeneTree" id="ENSGT00940000162201"/>
<keyword evidence="20" id="KW-1185">Reference proteome</keyword>
<dbReference type="FunFam" id="3.40.50.10140:FF:000001">
    <property type="entry name" value="Toll-like receptor 2"/>
    <property type="match status" value="1"/>
</dbReference>
<protein>
    <submittedName>
        <fullName evidence="19">Toll-like receptor 1</fullName>
    </submittedName>
</protein>
<evidence type="ECO:0000256" key="14">
    <source>
        <dbReference type="ARBA" id="ARBA00023198"/>
    </source>
</evidence>
<dbReference type="SMART" id="SM00255">
    <property type="entry name" value="TIR"/>
    <property type="match status" value="1"/>
</dbReference>